<sequence length="535" mass="59658">MSIEEQIRELKDKLARAAHERDEYRKLYELASIELERLRRHIYGQKAEHVDPAQTQLAFDAIVQLLAGAGAQPDAGATKPPEAGDGAAPNGPSGASGGGDKGRQVRPHGRQKLPEHLPVERIELLPPEARDERATALVRIGEEVSETLEWRPASFVRLQIVRPKFAVKGEPEQGVTIADIPDSPIPRCLAGPGLLAHVLVSKYADHLPLHRQEKIFERWGLHLSRSTLCGWVAACADKLAPLVGAMANDALNAHCIAIDATGVLVQAKDKCRRGHFWVLVADRDHVLFRYTPHHNQDGPKAFLRGYKGYVQADASNVYEKLFRTEQVTEVGCWAHARRKFFEAMTSDPQRATAAIGFIHKLYAIDKATKELPPSRRTEQRRMAAEPVLAAFRVWLETEDLLVLPRSPIAGAIGYALNQWTALTRFLEDGRLRLDNNRSELELRREAVGRKNWLFVGSKDGADWNATIVSLIASCALHGIEPWAYLRDVLILLRTWPPERVIELAPKSWKQTLEHADARQRLAASPWPRAPAAAPS</sequence>
<dbReference type="EMBL" id="JEME01003224">
    <property type="protein sequence ID" value="KYG01806.1"/>
    <property type="molecule type" value="Genomic_DNA"/>
</dbReference>
<evidence type="ECO:0000256" key="1">
    <source>
        <dbReference type="SAM" id="Coils"/>
    </source>
</evidence>
<feature type="domain" description="Transposase TnpC homeodomain" evidence="4">
    <location>
        <begin position="34"/>
        <end position="122"/>
    </location>
</feature>
<comment type="caution">
    <text evidence="6">The sequence shown here is derived from an EMBL/GenBank/DDBJ whole genome shotgun (WGS) entry which is preliminary data.</text>
</comment>
<dbReference type="InterPro" id="IPR052344">
    <property type="entry name" value="Transposase-related"/>
</dbReference>
<dbReference type="Pfam" id="PF03050">
    <property type="entry name" value="DDE_Tnp_IS66"/>
    <property type="match status" value="1"/>
</dbReference>
<feature type="compositionally biased region" description="Low complexity" evidence="2">
    <location>
        <begin position="83"/>
        <end position="93"/>
    </location>
</feature>
<proteinExistence type="predicted"/>
<feature type="region of interest" description="Disordered" evidence="2">
    <location>
        <begin position="71"/>
        <end position="117"/>
    </location>
</feature>
<organism evidence="6 7">
    <name type="scientific">Sorangium cellulosum</name>
    <name type="common">Polyangium cellulosum</name>
    <dbReference type="NCBI Taxonomy" id="56"/>
    <lineage>
        <taxon>Bacteria</taxon>
        <taxon>Pseudomonadati</taxon>
        <taxon>Myxococcota</taxon>
        <taxon>Polyangia</taxon>
        <taxon>Polyangiales</taxon>
        <taxon>Polyangiaceae</taxon>
        <taxon>Sorangium</taxon>
    </lineage>
</organism>
<evidence type="ECO:0000313" key="7">
    <source>
        <dbReference type="Proteomes" id="UP000075502"/>
    </source>
</evidence>
<feature type="coiled-coil region" evidence="1">
    <location>
        <begin position="3"/>
        <end position="41"/>
    </location>
</feature>
<evidence type="ECO:0000256" key="2">
    <source>
        <dbReference type="SAM" id="MobiDB-lite"/>
    </source>
</evidence>
<feature type="domain" description="Transposase IS66 C-terminal" evidence="5">
    <location>
        <begin position="469"/>
        <end position="505"/>
    </location>
</feature>
<evidence type="ECO:0000313" key="6">
    <source>
        <dbReference type="EMBL" id="KYG01806.1"/>
    </source>
</evidence>
<dbReference type="Pfam" id="PF13007">
    <property type="entry name" value="LZ_Tnp_IS66"/>
    <property type="match status" value="1"/>
</dbReference>
<dbReference type="PANTHER" id="PTHR33678">
    <property type="entry name" value="BLL1576 PROTEIN"/>
    <property type="match status" value="1"/>
</dbReference>
<dbReference type="Pfam" id="PF13817">
    <property type="entry name" value="DDE_Tnp_IS66_C"/>
    <property type="match status" value="1"/>
</dbReference>
<dbReference type="InterPro" id="IPR039552">
    <property type="entry name" value="IS66_C"/>
</dbReference>
<evidence type="ECO:0000259" key="4">
    <source>
        <dbReference type="Pfam" id="PF13007"/>
    </source>
</evidence>
<protein>
    <submittedName>
        <fullName evidence="6">Transposase</fullName>
    </submittedName>
</protein>
<dbReference type="AlphaFoldDB" id="A0A150TAW9"/>
<evidence type="ECO:0000259" key="3">
    <source>
        <dbReference type="Pfam" id="PF03050"/>
    </source>
</evidence>
<name>A0A150TAW9_SORCE</name>
<dbReference type="InterPro" id="IPR024463">
    <property type="entry name" value="Transposase_TnpC_homeodom"/>
</dbReference>
<gene>
    <name evidence="6" type="ORF">BE21_55940</name>
</gene>
<dbReference type="InterPro" id="IPR004291">
    <property type="entry name" value="Transposase_IS66_central"/>
</dbReference>
<feature type="domain" description="Transposase IS66 central" evidence="3">
    <location>
        <begin position="188"/>
        <end position="462"/>
    </location>
</feature>
<dbReference type="PANTHER" id="PTHR33678:SF1">
    <property type="entry name" value="BLL1576 PROTEIN"/>
    <property type="match status" value="1"/>
</dbReference>
<accession>A0A150TAW9</accession>
<dbReference type="NCBIfam" id="NF033517">
    <property type="entry name" value="transpos_IS66"/>
    <property type="match status" value="1"/>
</dbReference>
<keyword evidence="1" id="KW-0175">Coiled coil</keyword>
<reference evidence="6 7" key="1">
    <citation type="submission" date="2014-02" db="EMBL/GenBank/DDBJ databases">
        <title>The small core and large imbalanced accessory genome model reveals a collaborative survival strategy of Sorangium cellulosum strains in nature.</title>
        <authorList>
            <person name="Han K."/>
            <person name="Peng R."/>
            <person name="Blom J."/>
            <person name="Li Y.-Z."/>
        </authorList>
    </citation>
    <scope>NUCLEOTIDE SEQUENCE [LARGE SCALE GENOMIC DNA]</scope>
    <source>
        <strain evidence="6 7">So0007-03</strain>
    </source>
</reference>
<dbReference type="Proteomes" id="UP000075502">
    <property type="component" value="Unassembled WGS sequence"/>
</dbReference>
<evidence type="ECO:0000259" key="5">
    <source>
        <dbReference type="Pfam" id="PF13817"/>
    </source>
</evidence>